<sequence>MADVAGNFADLLTPAGMLDALTDLYRALAAVLKGPAQFERIGAVMLSAYSRSGDRLVPLMRQVGRTPFFTDHLVQWNGFDINLGDNDAQRLPELARLWTATRQWALLNRRARAYLYTSYRSHFTQCAGDPPPGGWTDRTDVDLEDVPWSDRAAKAATGEKRGVASEAYGSDGRFSLVCLPVSFFRYLSGGQCSGVHAGGEGPRGRAR</sequence>
<reference evidence="1" key="1">
    <citation type="journal article" date="2014" name="Int. J. Syst. Evol. Microbiol.">
        <title>Complete genome sequence of Corynebacterium casei LMG S-19264T (=DSM 44701T), isolated from a smear-ripened cheese.</title>
        <authorList>
            <consortium name="US DOE Joint Genome Institute (JGI-PGF)"/>
            <person name="Walter F."/>
            <person name="Albersmeier A."/>
            <person name="Kalinowski J."/>
            <person name="Ruckert C."/>
        </authorList>
    </citation>
    <scope>NUCLEOTIDE SEQUENCE</scope>
    <source>
        <strain evidence="1">JCM 13064</strain>
    </source>
</reference>
<name>A0A917QYP2_9ACTN</name>
<accession>A0A917QYP2</accession>
<evidence type="ECO:0000313" key="2">
    <source>
        <dbReference type="Proteomes" id="UP000645217"/>
    </source>
</evidence>
<protein>
    <submittedName>
        <fullName evidence="1">Uncharacterized protein</fullName>
    </submittedName>
</protein>
<dbReference type="EMBL" id="BMNT01000008">
    <property type="protein sequence ID" value="GGK76449.1"/>
    <property type="molecule type" value="Genomic_DNA"/>
</dbReference>
<organism evidence="1 2">
    <name type="scientific">Sphaerisporangium melleum</name>
    <dbReference type="NCBI Taxonomy" id="321316"/>
    <lineage>
        <taxon>Bacteria</taxon>
        <taxon>Bacillati</taxon>
        <taxon>Actinomycetota</taxon>
        <taxon>Actinomycetes</taxon>
        <taxon>Streptosporangiales</taxon>
        <taxon>Streptosporangiaceae</taxon>
        <taxon>Sphaerisporangium</taxon>
    </lineage>
</organism>
<dbReference type="AlphaFoldDB" id="A0A917QYP2"/>
<proteinExistence type="predicted"/>
<gene>
    <name evidence="1" type="ORF">GCM10007964_19010</name>
</gene>
<dbReference type="Proteomes" id="UP000645217">
    <property type="component" value="Unassembled WGS sequence"/>
</dbReference>
<dbReference type="RefSeq" id="WP_189162573.1">
    <property type="nucleotide sequence ID" value="NZ_BMNT01000008.1"/>
</dbReference>
<reference evidence="1" key="2">
    <citation type="submission" date="2020-09" db="EMBL/GenBank/DDBJ databases">
        <authorList>
            <person name="Sun Q."/>
            <person name="Ohkuma M."/>
        </authorList>
    </citation>
    <scope>NUCLEOTIDE SEQUENCE</scope>
    <source>
        <strain evidence="1">JCM 13064</strain>
    </source>
</reference>
<keyword evidence="2" id="KW-1185">Reference proteome</keyword>
<comment type="caution">
    <text evidence="1">The sequence shown here is derived from an EMBL/GenBank/DDBJ whole genome shotgun (WGS) entry which is preliminary data.</text>
</comment>
<evidence type="ECO:0000313" key="1">
    <source>
        <dbReference type="EMBL" id="GGK76449.1"/>
    </source>
</evidence>